<dbReference type="RefSeq" id="XP_004183806.1">
    <property type="nucleotide sequence ID" value="XM_004183758.1"/>
</dbReference>
<dbReference type="EMBL" id="KB207112">
    <property type="protein sequence ID" value="ELP84460.1"/>
    <property type="molecule type" value="Genomic_DNA"/>
</dbReference>
<dbReference type="Gene3D" id="1.10.506.10">
    <property type="entry name" value="GTPase Activation - p120gap, domain 1"/>
    <property type="match status" value="1"/>
</dbReference>
<name>A0A0A1TY50_ENTIV</name>
<dbReference type="KEGG" id="eiv:EIN_168250"/>
<reference evidence="1 2" key="1">
    <citation type="submission" date="2012-10" db="EMBL/GenBank/DDBJ databases">
        <authorList>
            <person name="Zafar N."/>
            <person name="Inman J."/>
            <person name="Hall N."/>
            <person name="Lorenzi H."/>
            <person name="Caler E."/>
        </authorList>
    </citation>
    <scope>NUCLEOTIDE SEQUENCE [LARGE SCALE GENOMIC DNA]</scope>
    <source>
        <strain evidence="1 2">IP1</strain>
    </source>
</reference>
<gene>
    <name evidence="1" type="ORF">EIN_168250</name>
</gene>
<accession>A0A0A1TY50</accession>
<organism evidence="1 2">
    <name type="scientific">Entamoeba invadens IP1</name>
    <dbReference type="NCBI Taxonomy" id="370355"/>
    <lineage>
        <taxon>Eukaryota</taxon>
        <taxon>Amoebozoa</taxon>
        <taxon>Evosea</taxon>
        <taxon>Archamoebae</taxon>
        <taxon>Mastigamoebida</taxon>
        <taxon>Entamoebidae</taxon>
        <taxon>Entamoeba</taxon>
    </lineage>
</organism>
<sequence length="371" mass="42105">MIAHKPHRSFHVDVDAVRSCTSTSTPNFTTDSPLVKTGSTDELLRQLFFSTPSPLLNAYCDGLLRQLPNPNHIISLMTFYSSRGKYVDLITMTASREIDTTKGTQLFRGNGAFIKLYSAMTALEGSKIKKATTLALVDYMKEAELDKKLAGTPEEVKSVCESLFDIFVTLISKHYNELSDCHKVVLRTIYLEVYSKLGEQQAKNGFYTLLFLRFLFIPFLQYPPVLKFFQSAVVQCQNPNLDKNNRIYQLKFAIDNIVDKVVSSPYSIYTSSINLKLQEKSLTQMCDVIKAEMKVIAKIYDGDFGVVFQAVKSKKEGSINIDFASQELRCWRENKIENAIRLNLDLKAEIEKVVRLNEQLKVKIGKVKSLI</sequence>
<dbReference type="AlphaFoldDB" id="A0A0A1TY50"/>
<dbReference type="GeneID" id="14883533"/>
<evidence type="ECO:0000313" key="2">
    <source>
        <dbReference type="Proteomes" id="UP000014680"/>
    </source>
</evidence>
<keyword evidence="2" id="KW-1185">Reference proteome</keyword>
<evidence type="ECO:0008006" key="3">
    <source>
        <dbReference type="Google" id="ProtNLM"/>
    </source>
</evidence>
<dbReference type="InterPro" id="IPR008936">
    <property type="entry name" value="Rho_GTPase_activation_prot"/>
</dbReference>
<protein>
    <recommendedName>
        <fullName evidence="3">Ras-GAP domain-containing protein</fullName>
    </recommendedName>
</protein>
<dbReference type="SUPFAM" id="SSF48350">
    <property type="entry name" value="GTPase activation domain, GAP"/>
    <property type="match status" value="1"/>
</dbReference>
<dbReference type="VEuPathDB" id="AmoebaDB:EIN_168250"/>
<dbReference type="Proteomes" id="UP000014680">
    <property type="component" value="Unassembled WGS sequence"/>
</dbReference>
<proteinExistence type="predicted"/>
<dbReference type="OrthoDB" id="27952at2759"/>
<dbReference type="OMA" id="TIYLEVY"/>
<evidence type="ECO:0000313" key="1">
    <source>
        <dbReference type="EMBL" id="ELP84460.1"/>
    </source>
</evidence>